<sequence length="345" mass="38472">MDVGVLGSGAIVPVALASMEAVPGIRVKALWCREHSRQRGEALAREYGIFQVFTDLESLFREGGVDTVYIALVNPVHYAYARAALLAGKNVILEKPFCPSFAQAQDLAELARRQGLFLLEAMPLWHGALFRKVRELVPRLGPIRVVQCNYSQYSSRYDRYLQKEVLPAFDPAAFGGALYDLDVYNIAFATGLFGRPEKVAYAPNRGWNGVDTSGVLFLQYPGFQAVLTAAKDSNSPSFLQIQGEKGWLKVEGKPIHPHRMVWKFVQGPDRDQFSTGAGKKEESVQSWTPPERKNRMVEEFGDYARIVNGKKKAEAEAYLQMTLTASEVLERAAHSFQVYVSTSSR</sequence>
<evidence type="ECO:0000313" key="3">
    <source>
        <dbReference type="EMBL" id="SDW51168.1"/>
    </source>
</evidence>
<dbReference type="PANTHER" id="PTHR43054">
    <property type="match status" value="1"/>
</dbReference>
<dbReference type="InterPro" id="IPR055170">
    <property type="entry name" value="GFO_IDH_MocA-like_dom"/>
</dbReference>
<feature type="domain" description="GFO/IDH/MocA-like oxidoreductase" evidence="2">
    <location>
        <begin position="130"/>
        <end position="248"/>
    </location>
</feature>
<organism evidence="3 4">
    <name type="scientific">Acidaminococcus fermentans</name>
    <dbReference type="NCBI Taxonomy" id="905"/>
    <lineage>
        <taxon>Bacteria</taxon>
        <taxon>Bacillati</taxon>
        <taxon>Bacillota</taxon>
        <taxon>Negativicutes</taxon>
        <taxon>Acidaminococcales</taxon>
        <taxon>Acidaminococcaceae</taxon>
        <taxon>Acidaminococcus</taxon>
    </lineage>
</organism>
<dbReference type="SUPFAM" id="SSF55347">
    <property type="entry name" value="Glyceraldehyde-3-phosphate dehydrogenase-like, C-terminal domain"/>
    <property type="match status" value="1"/>
</dbReference>
<gene>
    <name evidence="3" type="ORF">SAMN05216495_102104</name>
</gene>
<protein>
    <submittedName>
        <fullName evidence="3">Predicted dehydrogenase</fullName>
    </submittedName>
</protein>
<evidence type="ECO:0000313" key="4">
    <source>
        <dbReference type="Proteomes" id="UP000182379"/>
    </source>
</evidence>
<dbReference type="InterPro" id="IPR036291">
    <property type="entry name" value="NAD(P)-bd_dom_sf"/>
</dbReference>
<dbReference type="InterPro" id="IPR000683">
    <property type="entry name" value="Gfo/Idh/MocA-like_OxRdtase_N"/>
</dbReference>
<accession>A0A1H2U5P4</accession>
<dbReference type="Gene3D" id="3.30.360.10">
    <property type="entry name" value="Dihydrodipicolinate Reductase, domain 2"/>
    <property type="match status" value="1"/>
</dbReference>
<dbReference type="Pfam" id="PF01408">
    <property type="entry name" value="GFO_IDH_MocA"/>
    <property type="match status" value="1"/>
</dbReference>
<reference evidence="3 4" key="1">
    <citation type="submission" date="2016-10" db="EMBL/GenBank/DDBJ databases">
        <authorList>
            <person name="Varghese N."/>
            <person name="Submissions S."/>
        </authorList>
    </citation>
    <scope>NUCLEOTIDE SEQUENCE [LARGE SCALE GENOMIC DNA]</scope>
    <source>
        <strain evidence="3 4">WCC6</strain>
    </source>
</reference>
<dbReference type="RefSeq" id="WP_074704406.1">
    <property type="nucleotide sequence ID" value="NZ_DBEZMR010000080.1"/>
</dbReference>
<name>A0A1H2U5P4_ACIFE</name>
<dbReference type="EMBL" id="FNOP01000002">
    <property type="protein sequence ID" value="SDW51168.1"/>
    <property type="molecule type" value="Genomic_DNA"/>
</dbReference>
<dbReference type="Proteomes" id="UP000182379">
    <property type="component" value="Unassembled WGS sequence"/>
</dbReference>
<proteinExistence type="predicted"/>
<evidence type="ECO:0000259" key="1">
    <source>
        <dbReference type="Pfam" id="PF01408"/>
    </source>
</evidence>
<dbReference type="Pfam" id="PF22725">
    <property type="entry name" value="GFO_IDH_MocA_C3"/>
    <property type="match status" value="1"/>
</dbReference>
<dbReference type="Gene3D" id="3.40.50.720">
    <property type="entry name" value="NAD(P)-binding Rossmann-like Domain"/>
    <property type="match status" value="1"/>
</dbReference>
<dbReference type="PANTHER" id="PTHR43054:SF1">
    <property type="entry name" value="SCYLLO-INOSITOL 2-DEHYDROGENASE (NADP(+)) IOLU"/>
    <property type="match status" value="1"/>
</dbReference>
<feature type="domain" description="Gfo/Idh/MocA-like oxidoreductase N-terminal" evidence="1">
    <location>
        <begin position="2"/>
        <end position="117"/>
    </location>
</feature>
<evidence type="ECO:0000259" key="2">
    <source>
        <dbReference type="Pfam" id="PF22725"/>
    </source>
</evidence>
<comment type="caution">
    <text evidence="3">The sequence shown here is derived from an EMBL/GenBank/DDBJ whole genome shotgun (WGS) entry which is preliminary data.</text>
</comment>
<dbReference type="AlphaFoldDB" id="A0A1H2U5P4"/>
<dbReference type="SUPFAM" id="SSF51735">
    <property type="entry name" value="NAD(P)-binding Rossmann-fold domains"/>
    <property type="match status" value="1"/>
</dbReference>
<dbReference type="GO" id="GO:0000166">
    <property type="term" value="F:nucleotide binding"/>
    <property type="evidence" value="ECO:0007669"/>
    <property type="project" value="InterPro"/>
</dbReference>